<reference evidence="1" key="1">
    <citation type="submission" date="2022-08" db="EMBL/GenBank/DDBJ databases">
        <authorList>
            <person name="Deng Y."/>
            <person name="Han X.-F."/>
            <person name="Zhang Y.-Q."/>
        </authorList>
    </citation>
    <scope>NUCLEOTIDE SEQUENCE</scope>
    <source>
        <strain evidence="1">CPCC 205716</strain>
    </source>
</reference>
<evidence type="ECO:0000313" key="1">
    <source>
        <dbReference type="EMBL" id="MCS5714394.1"/>
    </source>
</evidence>
<protein>
    <recommendedName>
        <fullName evidence="3">Fe-S oxidoreductase</fullName>
    </recommendedName>
</protein>
<sequence>MMQLGTRWLVGDEPPSRLPQAVIDAVYEVEGELAEQGVDAKDWSWTLTWLEGRPVVSLDDDTTIEFDPETDTALVTAPDDAE</sequence>
<dbReference type="Proteomes" id="UP001165580">
    <property type="component" value="Unassembled WGS sequence"/>
</dbReference>
<comment type="caution">
    <text evidence="1">The sequence shown here is derived from an EMBL/GenBank/DDBJ whole genome shotgun (WGS) entry which is preliminary data.</text>
</comment>
<evidence type="ECO:0008006" key="3">
    <source>
        <dbReference type="Google" id="ProtNLM"/>
    </source>
</evidence>
<keyword evidence="2" id="KW-1185">Reference proteome</keyword>
<name>A0ABT2GHK9_9MICO</name>
<dbReference type="EMBL" id="JANTEZ010000003">
    <property type="protein sequence ID" value="MCS5714394.1"/>
    <property type="molecule type" value="Genomic_DNA"/>
</dbReference>
<dbReference type="RefSeq" id="WP_259485930.1">
    <property type="nucleotide sequence ID" value="NZ_JANTEZ010000003.1"/>
</dbReference>
<gene>
    <name evidence="1" type="ORF">NVV95_07465</name>
</gene>
<proteinExistence type="predicted"/>
<accession>A0ABT2GHK9</accession>
<organism evidence="1 2">
    <name type="scientific">Herbiconiux gentiana</name>
    <dbReference type="NCBI Taxonomy" id="2970912"/>
    <lineage>
        <taxon>Bacteria</taxon>
        <taxon>Bacillati</taxon>
        <taxon>Actinomycetota</taxon>
        <taxon>Actinomycetes</taxon>
        <taxon>Micrococcales</taxon>
        <taxon>Microbacteriaceae</taxon>
        <taxon>Herbiconiux</taxon>
    </lineage>
</organism>
<evidence type="ECO:0000313" key="2">
    <source>
        <dbReference type="Proteomes" id="UP001165580"/>
    </source>
</evidence>